<reference evidence="9" key="2">
    <citation type="submission" date="2025-08" db="UniProtKB">
        <authorList>
            <consortium name="RefSeq"/>
        </authorList>
    </citation>
    <scope>IDENTIFICATION</scope>
    <source>
        <tissue evidence="9">Whole plant</tissue>
    </source>
</reference>
<dbReference type="InterPro" id="IPR003656">
    <property type="entry name" value="Znf_BED"/>
</dbReference>
<dbReference type="GO" id="GO:0046983">
    <property type="term" value="F:protein dimerization activity"/>
    <property type="evidence" value="ECO:0007669"/>
    <property type="project" value="InterPro"/>
</dbReference>
<dbReference type="KEGG" id="adu:107461514"/>
<feature type="region of interest" description="Disordered" evidence="7">
    <location>
        <begin position="1"/>
        <end position="39"/>
    </location>
</feature>
<keyword evidence="3" id="KW-0863">Zinc-finger</keyword>
<evidence type="ECO:0000313" key="9">
    <source>
        <dbReference type="RefSeq" id="XP_020984701.1"/>
    </source>
</evidence>
<sequence>MASTQANASENPTNIPASQSGSTAGIASKRKVSKNALGSRTDVGWEHRISVGEDGKKIQCKYCHKIFSGGVYRLKHHLAGTQKDVGACTAVSDEVKKQMWDVVSGLQVNLMKKTSVGGASPGEATKEVDTTGEKRKGKELDGNIFKKTRISTQTTINNIFKKNLREEVCLEISAFFYNNGIPFNVSRSEEYSRMFEKAIRYGQGFKPPSYHELRVPLLKKHVELVQQSLEGHRAYWKQVGCTIMTDGWTDKRRRTILNFLVNSPKGTVFLKSIDASHITKTADKIFKMIDDVVEEVGEENVIQVVTDNAANYKAAGEMLMKKRKKLFWTPCAAHCIDLMLEDLEKKVTLHKDTIYKGRKITTYIYARTALIALLHIHTKGKDLVRPGMTRFATSYLTLGCLNDNKGSLIRMFLSDQWTSSKFAKTKDGKIIASVVLDKVFWKEVVICLRAAYPLLHVLRMVDSEEKPAMGFIYEEMTSAKEKIRDAFQGVETNYIPIWDIIDARWGNQLHRPLHAAGYYLNPQIHYSSGFKIAYELKKQFYACMERMTGNPDLITKMDVQLEDFKTQKEFFGSKVAQNTIYTKTPAQWWDSYGDQHPELQQFAIRVLNLTCSSSGCERNWSAFEMVHTKRRNRLKAKTMNDVVFVMTNSRLAKKKQTRRSLDYDYSLDELDSDEEWIVADEDGEEEDLDALIPDPDLNDEASGNRVVGASKDPLTIPYLDDDEFEELLQGPLPPAPDNDEDGNAEVCETREDFMTDEE</sequence>
<evidence type="ECO:0000256" key="6">
    <source>
        <dbReference type="ARBA" id="ARBA00023242"/>
    </source>
</evidence>
<feature type="region of interest" description="Disordered" evidence="7">
    <location>
        <begin position="729"/>
        <end position="758"/>
    </location>
</feature>
<evidence type="ECO:0000256" key="4">
    <source>
        <dbReference type="ARBA" id="ARBA00022833"/>
    </source>
</evidence>
<keyword evidence="2" id="KW-0479">Metal-binding</keyword>
<comment type="subcellular location">
    <subcellularLocation>
        <location evidence="1">Nucleus</location>
    </subcellularLocation>
</comment>
<dbReference type="Pfam" id="PF05699">
    <property type="entry name" value="Dimer_Tnp_hAT"/>
    <property type="match status" value="1"/>
</dbReference>
<dbReference type="GO" id="GO:0005634">
    <property type="term" value="C:nucleus"/>
    <property type="evidence" value="ECO:0007669"/>
    <property type="project" value="UniProtKB-SubCell"/>
</dbReference>
<evidence type="ECO:0000256" key="5">
    <source>
        <dbReference type="ARBA" id="ARBA00023125"/>
    </source>
</evidence>
<reference evidence="8" key="1">
    <citation type="journal article" date="2016" name="Nat. Genet.">
        <title>The genome sequences of Arachis duranensis and Arachis ipaensis, the diploid ancestors of cultivated peanut.</title>
        <authorList>
            <person name="Bertioli D.J."/>
            <person name="Cannon S.B."/>
            <person name="Froenicke L."/>
            <person name="Huang G."/>
            <person name="Farmer A.D."/>
            <person name="Cannon E.K."/>
            <person name="Liu X."/>
            <person name="Gao D."/>
            <person name="Clevenger J."/>
            <person name="Dash S."/>
            <person name="Ren L."/>
            <person name="Moretzsohn M.C."/>
            <person name="Shirasawa K."/>
            <person name="Huang W."/>
            <person name="Vidigal B."/>
            <person name="Abernathy B."/>
            <person name="Chu Y."/>
            <person name="Niederhuth C.E."/>
            <person name="Umale P."/>
            <person name="Araujo A.C."/>
            <person name="Kozik A."/>
            <person name="Kim K.D."/>
            <person name="Burow M.D."/>
            <person name="Varshney R.K."/>
            <person name="Wang X."/>
            <person name="Zhang X."/>
            <person name="Barkley N."/>
            <person name="Guimaraes P.M."/>
            <person name="Isobe S."/>
            <person name="Guo B."/>
            <person name="Liao B."/>
            <person name="Stalker H.T."/>
            <person name="Schmitz R.J."/>
            <person name="Scheffler B.E."/>
            <person name="Leal-Bertioli S.C."/>
            <person name="Xun X."/>
            <person name="Jackson S.A."/>
            <person name="Michelmore R."/>
            <person name="Ozias-Akins P."/>
        </authorList>
    </citation>
    <scope>NUCLEOTIDE SEQUENCE [LARGE SCALE GENOMIC DNA]</scope>
    <source>
        <strain evidence="8">cv. V14167</strain>
    </source>
</reference>
<dbReference type="GeneID" id="107461514"/>
<dbReference type="Proteomes" id="UP000515211">
    <property type="component" value="Chromosome 8"/>
</dbReference>
<organism evidence="8 9">
    <name type="scientific">Arachis duranensis</name>
    <name type="common">Wild peanut</name>
    <dbReference type="NCBI Taxonomy" id="130453"/>
    <lineage>
        <taxon>Eukaryota</taxon>
        <taxon>Viridiplantae</taxon>
        <taxon>Streptophyta</taxon>
        <taxon>Embryophyta</taxon>
        <taxon>Tracheophyta</taxon>
        <taxon>Spermatophyta</taxon>
        <taxon>Magnoliopsida</taxon>
        <taxon>eudicotyledons</taxon>
        <taxon>Gunneridae</taxon>
        <taxon>Pentapetalae</taxon>
        <taxon>rosids</taxon>
        <taxon>fabids</taxon>
        <taxon>Fabales</taxon>
        <taxon>Fabaceae</taxon>
        <taxon>Papilionoideae</taxon>
        <taxon>50 kb inversion clade</taxon>
        <taxon>dalbergioids sensu lato</taxon>
        <taxon>Dalbergieae</taxon>
        <taxon>Pterocarpus clade</taxon>
        <taxon>Arachis</taxon>
    </lineage>
</organism>
<proteinExistence type="predicted"/>
<keyword evidence="4" id="KW-0862">Zinc</keyword>
<protein>
    <submittedName>
        <fullName evidence="9">Uncharacterized protein LOC107461514</fullName>
    </submittedName>
</protein>
<dbReference type="RefSeq" id="XP_020984701.1">
    <property type="nucleotide sequence ID" value="XM_021129042.2"/>
</dbReference>
<dbReference type="Pfam" id="PF02892">
    <property type="entry name" value="zf-BED"/>
    <property type="match status" value="1"/>
</dbReference>
<name>A0A6P5MHM6_ARADU</name>
<evidence type="ECO:0000313" key="8">
    <source>
        <dbReference type="Proteomes" id="UP000515211"/>
    </source>
</evidence>
<feature type="compositionally biased region" description="Basic and acidic residues" evidence="7">
    <location>
        <begin position="747"/>
        <end position="758"/>
    </location>
</feature>
<gene>
    <name evidence="9" type="primary">LOC107461514</name>
</gene>
<feature type="compositionally biased region" description="Polar residues" evidence="7">
    <location>
        <begin position="1"/>
        <end position="25"/>
    </location>
</feature>
<dbReference type="SUPFAM" id="SSF53098">
    <property type="entry name" value="Ribonuclease H-like"/>
    <property type="match status" value="1"/>
</dbReference>
<evidence type="ECO:0000256" key="7">
    <source>
        <dbReference type="SAM" id="MobiDB-lite"/>
    </source>
</evidence>
<evidence type="ECO:0000256" key="3">
    <source>
        <dbReference type="ARBA" id="ARBA00022771"/>
    </source>
</evidence>
<keyword evidence="6" id="KW-0539">Nucleus</keyword>
<accession>A0A6P5MHM6</accession>
<dbReference type="GO" id="GO:0008270">
    <property type="term" value="F:zinc ion binding"/>
    <property type="evidence" value="ECO:0007669"/>
    <property type="project" value="UniProtKB-KW"/>
</dbReference>
<dbReference type="InterPro" id="IPR008906">
    <property type="entry name" value="HATC_C_dom"/>
</dbReference>
<dbReference type="InterPro" id="IPR007021">
    <property type="entry name" value="DUF659"/>
</dbReference>
<dbReference type="PANTHER" id="PTHR32166">
    <property type="entry name" value="OSJNBA0013A04.12 PROTEIN"/>
    <property type="match status" value="1"/>
</dbReference>
<keyword evidence="8" id="KW-1185">Reference proteome</keyword>
<evidence type="ECO:0000256" key="1">
    <source>
        <dbReference type="ARBA" id="ARBA00004123"/>
    </source>
</evidence>
<evidence type="ECO:0000256" key="2">
    <source>
        <dbReference type="ARBA" id="ARBA00022723"/>
    </source>
</evidence>
<dbReference type="Pfam" id="PF04937">
    <property type="entry name" value="DUF659"/>
    <property type="match status" value="1"/>
</dbReference>
<dbReference type="InterPro" id="IPR012337">
    <property type="entry name" value="RNaseH-like_sf"/>
</dbReference>
<keyword evidence="5" id="KW-0238">DNA-binding</keyword>
<dbReference type="AlphaFoldDB" id="A0A6P5MHM6"/>
<dbReference type="PROSITE" id="PS50808">
    <property type="entry name" value="ZF_BED"/>
    <property type="match status" value="1"/>
</dbReference>
<dbReference type="PANTHER" id="PTHR32166:SF122">
    <property type="entry name" value="OS09G0499600 PROTEIN"/>
    <property type="match status" value="1"/>
</dbReference>
<feature type="region of interest" description="Disordered" evidence="7">
    <location>
        <begin position="694"/>
        <end position="714"/>
    </location>
</feature>
<dbReference type="GO" id="GO:0003677">
    <property type="term" value="F:DNA binding"/>
    <property type="evidence" value="ECO:0007669"/>
    <property type="project" value="UniProtKB-KW"/>
</dbReference>